<name>A0A8H7JB40_9PLEO</name>
<keyword evidence="2" id="KW-1185">Reference proteome</keyword>
<dbReference type="AlphaFoldDB" id="A0A8H7JB40"/>
<evidence type="ECO:0000313" key="1">
    <source>
        <dbReference type="EMBL" id="KAF9699793.1"/>
    </source>
</evidence>
<dbReference type="Proteomes" id="UP000651452">
    <property type="component" value="Unassembled WGS sequence"/>
</dbReference>
<dbReference type="PANTHER" id="PTHR42085:SF1">
    <property type="entry name" value="F-BOX DOMAIN-CONTAINING PROTEIN"/>
    <property type="match status" value="1"/>
</dbReference>
<reference evidence="1" key="1">
    <citation type="submission" date="2018-12" db="EMBL/GenBank/DDBJ databases">
        <authorList>
            <person name="Syme R.A."/>
            <person name="Farfan-Caceres L."/>
            <person name="Lichtenzveig J."/>
        </authorList>
    </citation>
    <scope>NUCLEOTIDE SEQUENCE</scope>
    <source>
        <strain evidence="1">Al4</strain>
    </source>
</reference>
<proteinExistence type="predicted"/>
<sequence length="195" mass="22567">MARTRATTLARDRRRSALKAALAITEKNRTQSPLLRLPGELRNQIYSHLLVSGTTTLNRYHFLRSGPTGDKMTIPQWYSLHSLISVCRDTRAEFEPLLHSLDTLTFAGPEIFSPWSKTMEGRMKSGIRCICFSDIYCQTHTRYFEAELEQLQSWPDLKMVVIEQMRGRDQHLYETALDKAAREQGGRWKWVCKSS</sequence>
<protein>
    <submittedName>
        <fullName evidence="1">Uncharacterized protein</fullName>
    </submittedName>
</protein>
<dbReference type="InterPro" id="IPR038883">
    <property type="entry name" value="AN11006-like"/>
</dbReference>
<comment type="caution">
    <text evidence="1">The sequence shown here is derived from an EMBL/GenBank/DDBJ whole genome shotgun (WGS) entry which is preliminary data.</text>
</comment>
<gene>
    <name evidence="1" type="ORF">EKO04_002247</name>
</gene>
<reference evidence="1" key="2">
    <citation type="submission" date="2020-09" db="EMBL/GenBank/DDBJ databases">
        <title>Reference genome assembly for Australian Ascochyta lentis isolate Al4.</title>
        <authorList>
            <person name="Lee R.C."/>
            <person name="Farfan-Caceres L.M."/>
            <person name="Debler J.W."/>
            <person name="Williams A.H."/>
            <person name="Henares B.M."/>
        </authorList>
    </citation>
    <scope>NUCLEOTIDE SEQUENCE</scope>
    <source>
        <strain evidence="1">Al4</strain>
    </source>
</reference>
<evidence type="ECO:0000313" key="2">
    <source>
        <dbReference type="Proteomes" id="UP000651452"/>
    </source>
</evidence>
<organism evidence="1 2">
    <name type="scientific">Ascochyta lentis</name>
    <dbReference type="NCBI Taxonomy" id="205686"/>
    <lineage>
        <taxon>Eukaryota</taxon>
        <taxon>Fungi</taxon>
        <taxon>Dikarya</taxon>
        <taxon>Ascomycota</taxon>
        <taxon>Pezizomycotina</taxon>
        <taxon>Dothideomycetes</taxon>
        <taxon>Pleosporomycetidae</taxon>
        <taxon>Pleosporales</taxon>
        <taxon>Pleosporineae</taxon>
        <taxon>Didymellaceae</taxon>
        <taxon>Ascochyta</taxon>
    </lineage>
</organism>
<accession>A0A8H7JB40</accession>
<dbReference type="EMBL" id="RZGK01000004">
    <property type="protein sequence ID" value="KAF9699793.1"/>
    <property type="molecule type" value="Genomic_DNA"/>
</dbReference>
<dbReference type="OrthoDB" id="5413827at2759"/>
<dbReference type="PANTHER" id="PTHR42085">
    <property type="entry name" value="F-BOX DOMAIN-CONTAINING PROTEIN"/>
    <property type="match status" value="1"/>
</dbReference>